<name>A0A382UL78_9ZZZZ</name>
<feature type="non-terminal residue" evidence="1">
    <location>
        <position position="140"/>
    </location>
</feature>
<protein>
    <submittedName>
        <fullName evidence="1">Uncharacterized protein</fullName>
    </submittedName>
</protein>
<dbReference type="Pfam" id="PF07661">
    <property type="entry name" value="MORN_2"/>
    <property type="match status" value="1"/>
</dbReference>
<proteinExistence type="predicted"/>
<dbReference type="Gene3D" id="2.20.110.10">
    <property type="entry name" value="Histone H3 K4-specific methyltransferase SET7/9 N-terminal domain"/>
    <property type="match status" value="1"/>
</dbReference>
<dbReference type="InterPro" id="IPR011652">
    <property type="entry name" value="MORN_2"/>
</dbReference>
<organism evidence="1">
    <name type="scientific">marine metagenome</name>
    <dbReference type="NCBI Taxonomy" id="408172"/>
    <lineage>
        <taxon>unclassified sequences</taxon>
        <taxon>metagenomes</taxon>
        <taxon>ecological metagenomes</taxon>
    </lineage>
</organism>
<dbReference type="AlphaFoldDB" id="A0A382UL78"/>
<sequence length="140" mass="15626">MNTTFLSNHFAVPALACAALLTAGCSEKNATQDQRMTNGVPLALDDELKKRDDGKWYWRDTTNLFTGIEVLHHTNGVIKLQLPFTNGVPHGHRMMWHPNGQNETEGDYVNGQRSGLWETWYPNGKPDKKGTFVNGKADGL</sequence>
<accession>A0A382UL78</accession>
<evidence type="ECO:0000313" key="1">
    <source>
        <dbReference type="EMBL" id="SVD35019.1"/>
    </source>
</evidence>
<gene>
    <name evidence="1" type="ORF">METZ01_LOCUS387873</name>
</gene>
<dbReference type="SUPFAM" id="SSF82185">
    <property type="entry name" value="Histone H3 K4-specific methyltransferase SET7/9 N-terminal domain"/>
    <property type="match status" value="1"/>
</dbReference>
<dbReference type="EMBL" id="UINC01145097">
    <property type="protein sequence ID" value="SVD35019.1"/>
    <property type="molecule type" value="Genomic_DNA"/>
</dbReference>
<reference evidence="1" key="1">
    <citation type="submission" date="2018-05" db="EMBL/GenBank/DDBJ databases">
        <authorList>
            <person name="Lanie J.A."/>
            <person name="Ng W.-L."/>
            <person name="Kazmierczak K.M."/>
            <person name="Andrzejewski T.M."/>
            <person name="Davidsen T.M."/>
            <person name="Wayne K.J."/>
            <person name="Tettelin H."/>
            <person name="Glass J.I."/>
            <person name="Rusch D."/>
            <person name="Podicherti R."/>
            <person name="Tsui H.-C.T."/>
            <person name="Winkler M.E."/>
        </authorList>
    </citation>
    <scope>NUCLEOTIDE SEQUENCE</scope>
</reference>